<accession>A0ABU1AAY7</accession>
<evidence type="ECO:0000256" key="3">
    <source>
        <dbReference type="ARBA" id="ARBA00022741"/>
    </source>
</evidence>
<evidence type="ECO:0000259" key="9">
    <source>
        <dbReference type="PROSITE" id="PS50975"/>
    </source>
</evidence>
<keyword evidence="3 7" id="KW-0547">Nucleotide-binding</keyword>
<comment type="caution">
    <text evidence="10">The sequence shown here is derived from an EMBL/GenBank/DDBJ whole genome shotgun (WGS) entry which is preliminary data.</text>
</comment>
<evidence type="ECO:0000256" key="5">
    <source>
        <dbReference type="ARBA" id="ARBA00022840"/>
    </source>
</evidence>
<dbReference type="InterPro" id="IPR016185">
    <property type="entry name" value="PreATP-grasp_dom_sf"/>
</dbReference>
<comment type="function">
    <text evidence="7">Catalyzes the ATP-dependent conversion of 5-aminoimidazole ribonucleotide (AIR) and HCO(3)(-) to N5-carboxyaminoimidazole ribonucleotide (N5-CAIR).</text>
</comment>
<dbReference type="NCBIfam" id="NF004675">
    <property type="entry name" value="PRK06019.1-1"/>
    <property type="match status" value="1"/>
</dbReference>
<protein>
    <recommendedName>
        <fullName evidence="7 8">N5-carboxyaminoimidazole ribonucleotide synthase</fullName>
        <shortName evidence="7 8">N5-CAIR synthase</shortName>
        <ecNumber evidence="7 8">6.3.4.18</ecNumber>
    </recommendedName>
    <alternativeName>
        <fullName evidence="7 8">5-(carboxyamino)imidazole ribonucleotide synthetase</fullName>
    </alternativeName>
</protein>
<keyword evidence="6" id="KW-0464">Manganese</keyword>
<evidence type="ECO:0000256" key="8">
    <source>
        <dbReference type="RuleBase" id="RU361200"/>
    </source>
</evidence>
<evidence type="ECO:0000256" key="4">
    <source>
        <dbReference type="ARBA" id="ARBA00022755"/>
    </source>
</evidence>
<feature type="binding site" evidence="7">
    <location>
        <position position="193"/>
    </location>
    <ligand>
        <name>ATP</name>
        <dbReference type="ChEBI" id="CHEBI:30616"/>
    </ligand>
</feature>
<dbReference type="Gene3D" id="3.40.50.20">
    <property type="match status" value="1"/>
</dbReference>
<comment type="caution">
    <text evidence="7">Lacks conserved residue(s) required for the propagation of feature annotation.</text>
</comment>
<dbReference type="Proteomes" id="UP001227831">
    <property type="component" value="Unassembled WGS sequence"/>
</dbReference>
<keyword evidence="11" id="KW-1185">Reference proteome</keyword>
<dbReference type="Pfam" id="PF22660">
    <property type="entry name" value="RS_preATP-grasp-like"/>
    <property type="match status" value="1"/>
</dbReference>
<dbReference type="SUPFAM" id="SSF51246">
    <property type="entry name" value="Rudiment single hybrid motif"/>
    <property type="match status" value="1"/>
</dbReference>
<dbReference type="InterPro" id="IPR003135">
    <property type="entry name" value="ATP-grasp_carboxylate-amine"/>
</dbReference>
<dbReference type="NCBIfam" id="NF004679">
    <property type="entry name" value="PRK06019.1-5"/>
    <property type="match status" value="1"/>
</dbReference>
<evidence type="ECO:0000256" key="2">
    <source>
        <dbReference type="ARBA" id="ARBA00001946"/>
    </source>
</evidence>
<feature type="binding site" evidence="7">
    <location>
        <position position="216"/>
    </location>
    <ligand>
        <name>ATP</name>
        <dbReference type="ChEBI" id="CHEBI:30616"/>
    </ligand>
</feature>
<comment type="catalytic activity">
    <reaction evidence="7 8">
        <text>5-amino-1-(5-phospho-beta-D-ribosyl)imidazole + hydrogencarbonate + ATP = 5-carboxyamino-1-(5-phospho-D-ribosyl)imidazole + ADP + phosphate + 2 H(+)</text>
        <dbReference type="Rhea" id="RHEA:19317"/>
        <dbReference type="ChEBI" id="CHEBI:15378"/>
        <dbReference type="ChEBI" id="CHEBI:17544"/>
        <dbReference type="ChEBI" id="CHEBI:30616"/>
        <dbReference type="ChEBI" id="CHEBI:43474"/>
        <dbReference type="ChEBI" id="CHEBI:58730"/>
        <dbReference type="ChEBI" id="CHEBI:137981"/>
        <dbReference type="ChEBI" id="CHEBI:456216"/>
        <dbReference type="EC" id="6.3.4.18"/>
    </reaction>
</comment>
<dbReference type="PROSITE" id="PS50975">
    <property type="entry name" value="ATP_GRASP"/>
    <property type="match status" value="1"/>
</dbReference>
<comment type="function">
    <text evidence="8">Catalyzes the ATP-dependent conversion of 5-aminoimidazole ribonucleotide (AIR) and HCO(3)- to N5-carboxyaminoimidazole ribonucleotide (N5-CAIR).</text>
</comment>
<comment type="pathway">
    <text evidence="7 8">Purine metabolism; IMP biosynthesis via de novo pathway; 5-amino-1-(5-phospho-D-ribosyl)imidazole-4-carboxylate from 5-amino-1-(5-phospho-D-ribosyl)imidazole (N5-CAIR route): step 1/2.</text>
</comment>
<comment type="similarity">
    <text evidence="7 8">Belongs to the PurK/PurT family.</text>
</comment>
<dbReference type="Gene3D" id="3.30.470.20">
    <property type="entry name" value="ATP-grasp fold, B domain"/>
    <property type="match status" value="1"/>
</dbReference>
<feature type="binding site" evidence="7">
    <location>
        <position position="151"/>
    </location>
    <ligand>
        <name>ATP</name>
        <dbReference type="ChEBI" id="CHEBI:30616"/>
    </ligand>
</feature>
<dbReference type="EC" id="6.3.4.18" evidence="7 8"/>
<feature type="binding site" evidence="7">
    <location>
        <position position="111"/>
    </location>
    <ligand>
        <name>ATP</name>
        <dbReference type="ChEBI" id="CHEBI:30616"/>
    </ligand>
</feature>
<proteinExistence type="inferred from homology"/>
<evidence type="ECO:0000256" key="1">
    <source>
        <dbReference type="ARBA" id="ARBA00001936"/>
    </source>
</evidence>
<evidence type="ECO:0000256" key="7">
    <source>
        <dbReference type="HAMAP-Rule" id="MF_01928"/>
    </source>
</evidence>
<comment type="cofactor">
    <cofactor evidence="2">
        <name>Mg(2+)</name>
        <dbReference type="ChEBI" id="CHEBI:18420"/>
    </cofactor>
</comment>
<reference evidence="10 11" key="1">
    <citation type="journal article" date="2023" name="Int. J. Syst. Evol. Microbiol.">
        <title>Lactiplantibacillus brownii sp. nov., a novel psychrotolerant species isolated from sauerkraut.</title>
        <authorList>
            <person name="Heng Y.C."/>
            <person name="Silvaraju S."/>
            <person name="Lee J.K.Y."/>
            <person name="Kittelmann S."/>
        </authorList>
    </citation>
    <scope>NUCLEOTIDE SEQUENCE [LARGE SCALE GENOMIC DNA]</scope>
    <source>
        <strain evidence="10 11">WILCCON 0030</strain>
    </source>
</reference>
<dbReference type="NCBIfam" id="TIGR01161">
    <property type="entry name" value="purK"/>
    <property type="match status" value="1"/>
</dbReference>
<dbReference type="SUPFAM" id="SSF56059">
    <property type="entry name" value="Glutathione synthetase ATP-binding domain-like"/>
    <property type="match status" value="1"/>
</dbReference>
<dbReference type="Gene3D" id="3.30.1490.20">
    <property type="entry name" value="ATP-grasp fold, A domain"/>
    <property type="match status" value="1"/>
</dbReference>
<feature type="binding site" evidence="7">
    <location>
        <begin position="270"/>
        <end position="271"/>
    </location>
    <ligand>
        <name>ATP</name>
        <dbReference type="ChEBI" id="CHEBI:30616"/>
    </ligand>
</feature>
<keyword evidence="7 8" id="KW-0436">Ligase</keyword>
<organism evidence="10 11">
    <name type="scientific">Lactiplantibacillus brownii</name>
    <dbReference type="NCBI Taxonomy" id="3069269"/>
    <lineage>
        <taxon>Bacteria</taxon>
        <taxon>Bacillati</taxon>
        <taxon>Bacillota</taxon>
        <taxon>Bacilli</taxon>
        <taxon>Lactobacillales</taxon>
        <taxon>Lactobacillaceae</taxon>
        <taxon>Lactiplantibacillus</taxon>
    </lineage>
</organism>
<dbReference type="EMBL" id="JAVCWF010000001">
    <property type="protein sequence ID" value="MDQ7938053.1"/>
    <property type="molecule type" value="Genomic_DNA"/>
</dbReference>
<comment type="subunit">
    <text evidence="7 8">Homodimer.</text>
</comment>
<evidence type="ECO:0000256" key="6">
    <source>
        <dbReference type="ARBA" id="ARBA00023211"/>
    </source>
</evidence>
<dbReference type="SUPFAM" id="SSF52440">
    <property type="entry name" value="PreATP-grasp domain"/>
    <property type="match status" value="1"/>
</dbReference>
<dbReference type="PANTHER" id="PTHR11609">
    <property type="entry name" value="PURINE BIOSYNTHESIS PROTEIN 6/7, PUR6/7"/>
    <property type="match status" value="1"/>
</dbReference>
<sequence length="376" mass="40743">MNNNSNQPILPPATIGIVGGGQLGQMMALSAKAMGYHVGVLDPTPQAPAAQVADFQITADYQDKSALITLAQQSDVLTYEFENVDEAALVAAQKYAQLPQGTALLHITGNRLNEKQFLHDHGIPVTPFAPVTDEQSLNYAIQRVGTPAILKTIAGGYDGHGQTDLNQPTPTSAALELVQQPCILEARQEFRIEVSMMVTRSANGVVTTFPLVENRHQHHILHTTIAPANVRPAVHAVARKIAVSIAEALSLRGVLGIEFFVLPDDTLLVNELAPRPHNSGHYTIEACNISQFEAHIRSICGLPIPAITQFEPAVMRNLLGADLTVARENLINHPEWHFHDYGKAEIKAQRKMGHVTVLNASRDQALAALQLLKGAQ</sequence>
<name>A0ABU1AAY7_9LACO</name>
<dbReference type="HAMAP" id="MF_01928">
    <property type="entry name" value="PurK"/>
    <property type="match status" value="1"/>
</dbReference>
<dbReference type="NCBIfam" id="NF004676">
    <property type="entry name" value="PRK06019.1-2"/>
    <property type="match status" value="1"/>
</dbReference>
<dbReference type="InterPro" id="IPR040686">
    <property type="entry name" value="PurK_C"/>
</dbReference>
<dbReference type="InterPro" id="IPR011054">
    <property type="entry name" value="Rudment_hybrid_motif"/>
</dbReference>
<evidence type="ECO:0000313" key="10">
    <source>
        <dbReference type="EMBL" id="MDQ7938053.1"/>
    </source>
</evidence>
<dbReference type="InterPro" id="IPR011761">
    <property type="entry name" value="ATP-grasp"/>
</dbReference>
<dbReference type="Pfam" id="PF17769">
    <property type="entry name" value="PurK_C"/>
    <property type="match status" value="1"/>
</dbReference>
<keyword evidence="5 7" id="KW-0067">ATP-binding</keyword>
<gene>
    <name evidence="7 8 10" type="primary">purK</name>
    <name evidence="10" type="ORF">RA086_10570</name>
</gene>
<dbReference type="PANTHER" id="PTHR11609:SF5">
    <property type="entry name" value="PHOSPHORIBOSYLAMINOIMIDAZOLE CARBOXYLASE"/>
    <property type="match status" value="1"/>
</dbReference>
<dbReference type="InterPro" id="IPR054350">
    <property type="entry name" value="PurT/PurK_preATP-grasp"/>
</dbReference>
<evidence type="ECO:0000313" key="11">
    <source>
        <dbReference type="Proteomes" id="UP001227831"/>
    </source>
</evidence>
<dbReference type="Pfam" id="PF02222">
    <property type="entry name" value="ATP-grasp"/>
    <property type="match status" value="1"/>
</dbReference>
<dbReference type="RefSeq" id="WP_308703756.1">
    <property type="nucleotide sequence ID" value="NZ_AP027463.1"/>
</dbReference>
<feature type="domain" description="ATP-grasp" evidence="9">
    <location>
        <begin position="115"/>
        <end position="300"/>
    </location>
</feature>
<dbReference type="InterPro" id="IPR005875">
    <property type="entry name" value="PurK"/>
</dbReference>
<keyword evidence="4 7" id="KW-0658">Purine biosynthesis</keyword>
<comment type="cofactor">
    <cofactor evidence="1">
        <name>Mn(2+)</name>
        <dbReference type="ChEBI" id="CHEBI:29035"/>
    </cofactor>
</comment>
<dbReference type="InterPro" id="IPR013815">
    <property type="entry name" value="ATP_grasp_subdomain_1"/>
</dbReference>
<dbReference type="GO" id="GO:0034028">
    <property type="term" value="F:5-(carboxyamino)imidazole ribonucleotide synthase activity"/>
    <property type="evidence" value="ECO:0007669"/>
    <property type="project" value="UniProtKB-EC"/>
</dbReference>
<feature type="binding site" evidence="7">
    <location>
        <begin position="156"/>
        <end position="162"/>
    </location>
    <ligand>
        <name>ATP</name>
        <dbReference type="ChEBI" id="CHEBI:30616"/>
    </ligand>
</feature>